<feature type="transmembrane region" description="Helical" evidence="3">
    <location>
        <begin position="127"/>
        <end position="148"/>
    </location>
</feature>
<keyword evidence="6" id="KW-1185">Reference proteome</keyword>
<dbReference type="Pfam" id="PF11951">
    <property type="entry name" value="Fungal_trans_2"/>
    <property type="match status" value="1"/>
</dbReference>
<feature type="compositionally biased region" description="Low complexity" evidence="2">
    <location>
        <begin position="59"/>
        <end position="74"/>
    </location>
</feature>
<dbReference type="PANTHER" id="PTHR47657">
    <property type="entry name" value="STEROL REGULATORY ELEMENT-BINDING PROTEIN ECM22"/>
    <property type="match status" value="1"/>
</dbReference>
<protein>
    <submittedName>
        <fullName evidence="5">C6 zinc finger protein</fullName>
    </submittedName>
</protein>
<reference evidence="5 6" key="1">
    <citation type="submission" date="2024-06" db="EMBL/GenBank/DDBJ databases">
        <title>Complete genome of Phlyctema vagabunda strain 19-DSS-EL-015.</title>
        <authorList>
            <person name="Fiorenzani C."/>
        </authorList>
    </citation>
    <scope>NUCLEOTIDE SEQUENCE [LARGE SCALE GENOMIC DNA]</scope>
    <source>
        <strain evidence="5 6">19-DSS-EL-015</strain>
    </source>
</reference>
<accession>A0ABR4PQ89</accession>
<dbReference type="CDD" id="cd00067">
    <property type="entry name" value="GAL4"/>
    <property type="match status" value="1"/>
</dbReference>
<keyword evidence="3" id="KW-0472">Membrane</keyword>
<dbReference type="SUPFAM" id="SSF57701">
    <property type="entry name" value="Zn2/Cys6 DNA-binding domain"/>
    <property type="match status" value="1"/>
</dbReference>
<dbReference type="PANTHER" id="PTHR47657:SF7">
    <property type="entry name" value="STEROL REGULATORY ELEMENT-BINDING PROTEIN ECM22"/>
    <property type="match status" value="1"/>
</dbReference>
<dbReference type="InterPro" id="IPR036864">
    <property type="entry name" value="Zn2-C6_fun-type_DNA-bd_sf"/>
</dbReference>
<gene>
    <name evidence="5" type="ORF">PVAG01_02325</name>
</gene>
<dbReference type="InterPro" id="IPR001138">
    <property type="entry name" value="Zn2Cys6_DnaBD"/>
</dbReference>
<dbReference type="Gene3D" id="4.10.240.10">
    <property type="entry name" value="Zn(2)-C6 fungal-type DNA-binding domain"/>
    <property type="match status" value="1"/>
</dbReference>
<dbReference type="Pfam" id="PF00172">
    <property type="entry name" value="Zn_clus"/>
    <property type="match status" value="1"/>
</dbReference>
<feature type="region of interest" description="Disordered" evidence="2">
    <location>
        <begin position="56"/>
        <end position="86"/>
    </location>
</feature>
<name>A0ABR4PQ89_9HELO</name>
<sequence length="396" mass="45073">MNSSRKSHRKTRTGCSLCKKRKIKCDEQKPQCNNCIKHSVQCDFLLRTTSVAGSPNDNSIHSTTSVHSHVQSPSAPLDGSNPPMNESSMSLNLTDLELLHNFTTQTFSTLAFDPLLRNLWRINVPQLAFNYGFVMRGILAVSALHLAYYKPSKREYYLAQAMRQHQTALNTGIGMLSNVTEENCSAIYIFSVLTFFFTLGSPRKAGHFLLIENNGIAEWLYLLRGTRTIVESCLDALRNGILGPMFRVGDRRLALYETAPGLEQLSELGSYAKNSCTDPEKLQVYLGAIEELDRSFALIYNSGVQSVETAHIFLWVFRISEEYLQLLREGSQEALAIFAYGCVLLKHLDCHWWMDGWSTHLISRTYYLLDEEHRLWIRWPIEEIGWIPGQEDVSMT</sequence>
<evidence type="ECO:0000256" key="3">
    <source>
        <dbReference type="SAM" id="Phobius"/>
    </source>
</evidence>
<dbReference type="PROSITE" id="PS50048">
    <property type="entry name" value="ZN2_CY6_FUNGAL_2"/>
    <property type="match status" value="1"/>
</dbReference>
<comment type="caution">
    <text evidence="5">The sequence shown here is derived from an EMBL/GenBank/DDBJ whole genome shotgun (WGS) entry which is preliminary data.</text>
</comment>
<dbReference type="PRINTS" id="PR00755">
    <property type="entry name" value="AFLATOXINBRP"/>
</dbReference>
<dbReference type="Proteomes" id="UP001629113">
    <property type="component" value="Unassembled WGS sequence"/>
</dbReference>
<proteinExistence type="predicted"/>
<organism evidence="5 6">
    <name type="scientific">Phlyctema vagabunda</name>
    <dbReference type="NCBI Taxonomy" id="108571"/>
    <lineage>
        <taxon>Eukaryota</taxon>
        <taxon>Fungi</taxon>
        <taxon>Dikarya</taxon>
        <taxon>Ascomycota</taxon>
        <taxon>Pezizomycotina</taxon>
        <taxon>Leotiomycetes</taxon>
        <taxon>Helotiales</taxon>
        <taxon>Dermateaceae</taxon>
        <taxon>Phlyctema</taxon>
    </lineage>
</organism>
<keyword evidence="3" id="KW-1133">Transmembrane helix</keyword>
<dbReference type="SMART" id="SM00066">
    <property type="entry name" value="GAL4"/>
    <property type="match status" value="1"/>
</dbReference>
<dbReference type="PROSITE" id="PS00463">
    <property type="entry name" value="ZN2_CY6_FUNGAL_1"/>
    <property type="match status" value="1"/>
</dbReference>
<feature type="domain" description="Zn(2)-C6 fungal-type" evidence="4">
    <location>
        <begin position="14"/>
        <end position="44"/>
    </location>
</feature>
<evidence type="ECO:0000313" key="6">
    <source>
        <dbReference type="Proteomes" id="UP001629113"/>
    </source>
</evidence>
<dbReference type="InterPro" id="IPR021858">
    <property type="entry name" value="Fun_TF"/>
</dbReference>
<dbReference type="InterPro" id="IPR052400">
    <property type="entry name" value="Zn2-C6_fungal_TF"/>
</dbReference>
<evidence type="ECO:0000256" key="1">
    <source>
        <dbReference type="ARBA" id="ARBA00023242"/>
    </source>
</evidence>
<keyword evidence="3" id="KW-0812">Transmembrane</keyword>
<evidence type="ECO:0000256" key="2">
    <source>
        <dbReference type="SAM" id="MobiDB-lite"/>
    </source>
</evidence>
<dbReference type="EMBL" id="JBFCZG010000002">
    <property type="protein sequence ID" value="KAL3425534.1"/>
    <property type="molecule type" value="Genomic_DNA"/>
</dbReference>
<evidence type="ECO:0000313" key="5">
    <source>
        <dbReference type="EMBL" id="KAL3425534.1"/>
    </source>
</evidence>
<keyword evidence="1" id="KW-0539">Nucleus</keyword>
<evidence type="ECO:0000259" key="4">
    <source>
        <dbReference type="PROSITE" id="PS50048"/>
    </source>
</evidence>